<dbReference type="EMBL" id="CP024785">
    <property type="protein sequence ID" value="AUB36343.1"/>
    <property type="molecule type" value="Genomic_DNA"/>
</dbReference>
<evidence type="ECO:0000313" key="1">
    <source>
        <dbReference type="EMBL" id="AUB36343.1"/>
    </source>
</evidence>
<organism evidence="1 2">
    <name type="scientific">Nostoc flagelliforme CCNUN1</name>
    <dbReference type="NCBI Taxonomy" id="2038116"/>
    <lineage>
        <taxon>Bacteria</taxon>
        <taxon>Bacillati</taxon>
        <taxon>Cyanobacteriota</taxon>
        <taxon>Cyanophyceae</taxon>
        <taxon>Nostocales</taxon>
        <taxon>Nostocaceae</taxon>
        <taxon>Nostoc</taxon>
    </lineage>
</organism>
<dbReference type="Proteomes" id="UP000232003">
    <property type="component" value="Chromosome"/>
</dbReference>
<gene>
    <name evidence="1" type="ORF">COO91_02255</name>
</gene>
<reference evidence="1 2" key="1">
    <citation type="submission" date="2017-11" db="EMBL/GenBank/DDBJ databases">
        <title>Complete genome of a free-living desiccation-tolerant cyanobacterium and its photosynthetic adaptation to extreme terrestrial habitat.</title>
        <authorList>
            <person name="Shang J."/>
        </authorList>
    </citation>
    <scope>NUCLEOTIDE SEQUENCE [LARGE SCALE GENOMIC DNA]</scope>
    <source>
        <strain evidence="1 2">CCNUN1</strain>
    </source>
</reference>
<accession>A0A2K8SM11</accession>
<dbReference type="RefSeq" id="WP_100898302.1">
    <property type="nucleotide sequence ID" value="NZ_CAWNNC010000001.1"/>
</dbReference>
<keyword evidence="2" id="KW-1185">Reference proteome</keyword>
<dbReference type="AlphaFoldDB" id="A0A2K8SM11"/>
<protein>
    <submittedName>
        <fullName evidence="1">Uncharacterized protein</fullName>
    </submittedName>
</protein>
<name>A0A2K8SM11_9NOSO</name>
<dbReference type="OrthoDB" id="489619at2"/>
<dbReference type="KEGG" id="nfl:COO91_02255"/>
<sequence length="63" mass="7475">MTAPVEELLSTFDRLPESERLEIALEILKRVRHLDFPYLSNEDLVWNAEELFLELDRQEASDE</sequence>
<evidence type="ECO:0000313" key="2">
    <source>
        <dbReference type="Proteomes" id="UP000232003"/>
    </source>
</evidence>
<proteinExistence type="predicted"/>